<dbReference type="RefSeq" id="WP_376808756.1">
    <property type="nucleotide sequence ID" value="NZ_JBHTAC010000031.1"/>
</dbReference>
<organism evidence="2 3">
    <name type="scientific">Catellatospora aurea</name>
    <dbReference type="NCBI Taxonomy" id="1337874"/>
    <lineage>
        <taxon>Bacteria</taxon>
        <taxon>Bacillati</taxon>
        <taxon>Actinomycetota</taxon>
        <taxon>Actinomycetes</taxon>
        <taxon>Micromonosporales</taxon>
        <taxon>Micromonosporaceae</taxon>
        <taxon>Catellatospora</taxon>
    </lineage>
</organism>
<comment type="caution">
    <text evidence="2">The sequence shown here is derived from an EMBL/GenBank/DDBJ whole genome shotgun (WGS) entry which is preliminary data.</text>
</comment>
<dbReference type="EMBL" id="JBHTAC010000031">
    <property type="protein sequence ID" value="MFC7245873.1"/>
    <property type="molecule type" value="Genomic_DNA"/>
</dbReference>
<feature type="region of interest" description="Disordered" evidence="1">
    <location>
        <begin position="1"/>
        <end position="22"/>
    </location>
</feature>
<proteinExistence type="predicted"/>
<evidence type="ECO:0000313" key="2">
    <source>
        <dbReference type="EMBL" id="MFC7245873.1"/>
    </source>
</evidence>
<keyword evidence="3" id="KW-1185">Reference proteome</keyword>
<evidence type="ECO:0000256" key="1">
    <source>
        <dbReference type="SAM" id="MobiDB-lite"/>
    </source>
</evidence>
<name>A0ABW2H3K8_9ACTN</name>
<evidence type="ECO:0000313" key="3">
    <source>
        <dbReference type="Proteomes" id="UP001596392"/>
    </source>
</evidence>
<accession>A0ABW2H3K8</accession>
<sequence>MITAGHAGKRDPRTAPAAPRPVAATGLARHAVFNGQWTLGCCATVHTGPGCRPMSLMPNR</sequence>
<reference evidence="3" key="1">
    <citation type="journal article" date="2019" name="Int. J. Syst. Evol. Microbiol.">
        <title>The Global Catalogue of Microorganisms (GCM) 10K type strain sequencing project: providing services to taxonomists for standard genome sequencing and annotation.</title>
        <authorList>
            <consortium name="The Broad Institute Genomics Platform"/>
            <consortium name="The Broad Institute Genome Sequencing Center for Infectious Disease"/>
            <person name="Wu L."/>
            <person name="Ma J."/>
        </authorList>
    </citation>
    <scope>NUCLEOTIDE SEQUENCE [LARGE SCALE GENOMIC DNA]</scope>
    <source>
        <strain evidence="3">CGMCC 1.9106</strain>
    </source>
</reference>
<gene>
    <name evidence="2" type="ORF">ACFQO7_25640</name>
</gene>
<protein>
    <submittedName>
        <fullName evidence="2">Uncharacterized protein</fullName>
    </submittedName>
</protein>
<dbReference type="Proteomes" id="UP001596392">
    <property type="component" value="Unassembled WGS sequence"/>
</dbReference>